<protein>
    <submittedName>
        <fullName evidence="1">Uncharacterized protein</fullName>
    </submittedName>
</protein>
<accession>A0A0F9FRW3</accession>
<comment type="caution">
    <text evidence="1">The sequence shown here is derived from an EMBL/GenBank/DDBJ whole genome shotgun (WGS) entry which is preliminary data.</text>
</comment>
<dbReference type="AlphaFoldDB" id="A0A0F9FRW3"/>
<organism evidence="1">
    <name type="scientific">marine sediment metagenome</name>
    <dbReference type="NCBI Taxonomy" id="412755"/>
    <lineage>
        <taxon>unclassified sequences</taxon>
        <taxon>metagenomes</taxon>
        <taxon>ecological metagenomes</taxon>
    </lineage>
</organism>
<evidence type="ECO:0000313" key="1">
    <source>
        <dbReference type="EMBL" id="KKL53767.1"/>
    </source>
</evidence>
<reference evidence="1" key="1">
    <citation type="journal article" date="2015" name="Nature">
        <title>Complex archaea that bridge the gap between prokaryotes and eukaryotes.</title>
        <authorList>
            <person name="Spang A."/>
            <person name="Saw J.H."/>
            <person name="Jorgensen S.L."/>
            <person name="Zaremba-Niedzwiedzka K."/>
            <person name="Martijn J."/>
            <person name="Lind A.E."/>
            <person name="van Eijk R."/>
            <person name="Schleper C."/>
            <person name="Guy L."/>
            <person name="Ettema T.J."/>
        </authorList>
    </citation>
    <scope>NUCLEOTIDE SEQUENCE</scope>
</reference>
<feature type="non-terminal residue" evidence="1">
    <location>
        <position position="1"/>
    </location>
</feature>
<proteinExistence type="predicted"/>
<name>A0A0F9FRW3_9ZZZZ</name>
<gene>
    <name evidence="1" type="ORF">LCGC14_2272150</name>
</gene>
<sequence>AVMLFGQKVEPGGSYDLMTIPYISESDIQHSLLKGTLRNKLSNGEITVTDSNINLTQYSPEFTAFLQKAGINVGLSPVGAAGVTNITGLSQLNDAVIPNGTAVSVADMQSAFMLNTTSTATVDGTNIVATLSGTGRWIRNFSKNALWGIQYSWYVDSVNGDDGNDGATSGTALATMAECERRMTGNVYRSQVTINVLNDVNEHDVMIGGKHPQFMWVQGIQTTIATGTFTAITDWDHDPSDGYVAAGRFTDSALSGDWSVAGPGGTSLIDKKIVLTDGPDEGAFAYIIEDTGSPKEAYISPWLPFASVTEALPTPGTGYKVVDMPNIYGTVTIQNSNYMVFLGNLIMHGTPAEWWQSMEATGNFAIFGCIFAGDGTTQNGPTVGPARVSGFYNCYFLEGLAAYNARVEIWGGAFKKLGIHHLDKSILWVLGPMVMFNTTQAINLSPRYGSHIFIAGSKGSIGVINIGSNTSGAVIYLRDFCTLRCTGPMYSIGGSTGVGLFLESGAGAIWGPLSSDANTKFYFESATDFSIGGTTKTIAEIGTGGFVEPSNGAKVVNSP</sequence>
<dbReference type="EMBL" id="LAZR01031435">
    <property type="protein sequence ID" value="KKL53767.1"/>
    <property type="molecule type" value="Genomic_DNA"/>
</dbReference>